<dbReference type="EC" id="3.6.1.-" evidence="10"/>
<dbReference type="SUPFAM" id="SSF50249">
    <property type="entry name" value="Nucleic acid-binding proteins"/>
    <property type="match status" value="1"/>
</dbReference>
<evidence type="ECO:0000256" key="10">
    <source>
        <dbReference type="HAMAP-Rule" id="MF_01820"/>
    </source>
</evidence>
<feature type="binding site" evidence="10">
    <location>
        <position position="281"/>
    </location>
    <ligand>
        <name>Zn(2+)</name>
        <dbReference type="ChEBI" id="CHEBI:29105"/>
    </ligand>
</feature>
<evidence type="ECO:0000313" key="14">
    <source>
        <dbReference type="Proteomes" id="UP000095743"/>
    </source>
</evidence>
<evidence type="ECO:0000256" key="2">
    <source>
        <dbReference type="ARBA" id="ARBA00022517"/>
    </source>
</evidence>
<keyword evidence="6 10" id="KW-0378">Hydrolase</keyword>
<evidence type="ECO:0000256" key="3">
    <source>
        <dbReference type="ARBA" id="ARBA00022723"/>
    </source>
</evidence>
<feature type="domain" description="CP-type G" evidence="12">
    <location>
        <begin position="103"/>
        <end position="258"/>
    </location>
</feature>
<dbReference type="NCBIfam" id="TIGR00157">
    <property type="entry name" value="ribosome small subunit-dependent GTPase A"/>
    <property type="match status" value="1"/>
</dbReference>
<dbReference type="Gene3D" id="2.40.50.140">
    <property type="entry name" value="Nucleic acid-binding proteins"/>
    <property type="match status" value="1"/>
</dbReference>
<organism evidence="13 14">
    <name type="scientific">Geosporobacter ferrireducens</name>
    <dbReference type="NCBI Taxonomy" id="1424294"/>
    <lineage>
        <taxon>Bacteria</taxon>
        <taxon>Bacillati</taxon>
        <taxon>Bacillota</taxon>
        <taxon>Clostridia</taxon>
        <taxon>Peptostreptococcales</taxon>
        <taxon>Thermotaleaceae</taxon>
        <taxon>Geosporobacter</taxon>
    </lineage>
</organism>
<feature type="binding site" evidence="10">
    <location>
        <begin position="200"/>
        <end position="208"/>
    </location>
    <ligand>
        <name>GTP</name>
        <dbReference type="ChEBI" id="CHEBI:37565"/>
    </ligand>
</feature>
<keyword evidence="3 10" id="KW-0479">Metal-binding</keyword>
<keyword evidence="5 10" id="KW-0547">Nucleotide-binding</keyword>
<keyword evidence="8 10" id="KW-0694">RNA-binding</keyword>
<evidence type="ECO:0000259" key="11">
    <source>
        <dbReference type="PROSITE" id="PS50936"/>
    </source>
</evidence>
<dbReference type="InterPro" id="IPR030378">
    <property type="entry name" value="G_CP_dom"/>
</dbReference>
<evidence type="ECO:0000256" key="5">
    <source>
        <dbReference type="ARBA" id="ARBA00022741"/>
    </source>
</evidence>
<feature type="binding site" evidence="10">
    <location>
        <position position="294"/>
    </location>
    <ligand>
        <name>Zn(2+)</name>
        <dbReference type="ChEBI" id="CHEBI:29105"/>
    </ligand>
</feature>
<dbReference type="CDD" id="cd01854">
    <property type="entry name" value="YjeQ_EngC"/>
    <property type="match status" value="1"/>
</dbReference>
<dbReference type="OrthoDB" id="9809485at2"/>
<keyword evidence="9 10" id="KW-0342">GTP-binding</keyword>
<dbReference type="PANTHER" id="PTHR32120">
    <property type="entry name" value="SMALL RIBOSOMAL SUBUNIT BIOGENESIS GTPASE RSGA"/>
    <property type="match status" value="1"/>
</dbReference>
<comment type="similarity">
    <text evidence="10">Belongs to the TRAFAC class YlqF/YawG GTPase family. RsgA subfamily.</text>
</comment>
<dbReference type="InterPro" id="IPR012340">
    <property type="entry name" value="NA-bd_OB-fold"/>
</dbReference>
<dbReference type="Proteomes" id="UP000095743">
    <property type="component" value="Chromosome"/>
</dbReference>
<feature type="domain" description="EngC GTPase" evidence="11">
    <location>
        <begin position="109"/>
        <end position="256"/>
    </location>
</feature>
<evidence type="ECO:0000313" key="13">
    <source>
        <dbReference type="EMBL" id="AOT70894.1"/>
    </source>
</evidence>
<dbReference type="RefSeq" id="WP_069978158.1">
    <property type="nucleotide sequence ID" value="NZ_CP017269.1"/>
</dbReference>
<comment type="cofactor">
    <cofactor evidence="10">
        <name>Zn(2+)</name>
        <dbReference type="ChEBI" id="CHEBI:29105"/>
    </cofactor>
    <text evidence="10">Binds 1 zinc ion per subunit.</text>
</comment>
<keyword evidence="1 10" id="KW-0963">Cytoplasm</keyword>
<sequence>MNLKALGWNSDYETYFQNHYGQGYIPGRVAVEHKRIYRVFTEQGEVLAELKGKMRYHAAGREDFPAVGDWVALSLREENRGIIHSILPRKSKFSRKVAGNTTEEQLVAVNVDTVLILNALNGDFNIRRLERYLTMTWESGAAPVIVLSKADLCQDIEEKQLQVEAIACGIPVHVISSIKGEGMQTIKQYIGEGKTIALLGSSGVGKSTLVNTLIGIEAAKTQAIRAGDDRGKHTTTYRELHVLPGGGVIIDTPGMRELQLWGSEEGIQEAFEDIEEIAGNCRFKDCSHEKEPGCAIQEALSEGALDESRWLSYKKLQKEILFLQGKQELQVRLAAKKSHKAQNKNLREIYKHKY</sequence>
<dbReference type="GO" id="GO:0005737">
    <property type="term" value="C:cytoplasm"/>
    <property type="evidence" value="ECO:0007669"/>
    <property type="project" value="UniProtKB-SubCell"/>
</dbReference>
<dbReference type="SUPFAM" id="SSF52540">
    <property type="entry name" value="P-loop containing nucleoside triphosphate hydrolases"/>
    <property type="match status" value="1"/>
</dbReference>
<dbReference type="PROSITE" id="PS51721">
    <property type="entry name" value="G_CP"/>
    <property type="match status" value="1"/>
</dbReference>
<evidence type="ECO:0000256" key="4">
    <source>
        <dbReference type="ARBA" id="ARBA00022730"/>
    </source>
</evidence>
<accession>A0A1D8GJ14</accession>
<feature type="binding site" evidence="10">
    <location>
        <begin position="148"/>
        <end position="151"/>
    </location>
    <ligand>
        <name>GTP</name>
        <dbReference type="ChEBI" id="CHEBI:37565"/>
    </ligand>
</feature>
<dbReference type="STRING" id="1424294.Gferi_15805"/>
<evidence type="ECO:0000256" key="6">
    <source>
        <dbReference type="ARBA" id="ARBA00022801"/>
    </source>
</evidence>
<name>A0A1D8GJ14_9FIRM</name>
<dbReference type="Gene3D" id="3.40.50.300">
    <property type="entry name" value="P-loop containing nucleotide triphosphate hydrolases"/>
    <property type="match status" value="1"/>
</dbReference>
<evidence type="ECO:0000259" key="12">
    <source>
        <dbReference type="PROSITE" id="PS51721"/>
    </source>
</evidence>
<dbReference type="InterPro" id="IPR010914">
    <property type="entry name" value="RsgA_GTPase_dom"/>
</dbReference>
<dbReference type="KEGG" id="gfe:Gferi_15805"/>
<comment type="subunit">
    <text evidence="10">Monomer. Associates with 30S ribosomal subunit, binds 16S rRNA.</text>
</comment>
<gene>
    <name evidence="10" type="primary">rsgA</name>
    <name evidence="13" type="ORF">Gferi_15805</name>
</gene>
<dbReference type="GO" id="GO:0042274">
    <property type="term" value="P:ribosomal small subunit biogenesis"/>
    <property type="evidence" value="ECO:0007669"/>
    <property type="project" value="UniProtKB-UniRule"/>
</dbReference>
<proteinExistence type="inferred from homology"/>
<dbReference type="GO" id="GO:0046872">
    <property type="term" value="F:metal ion binding"/>
    <property type="evidence" value="ECO:0007669"/>
    <property type="project" value="UniProtKB-KW"/>
</dbReference>
<dbReference type="PROSITE" id="PS50936">
    <property type="entry name" value="ENGC_GTPASE"/>
    <property type="match status" value="1"/>
</dbReference>
<evidence type="ECO:0000256" key="8">
    <source>
        <dbReference type="ARBA" id="ARBA00022884"/>
    </source>
</evidence>
<protein>
    <recommendedName>
        <fullName evidence="10">Small ribosomal subunit biogenesis GTPase RsgA</fullName>
        <ecNumber evidence="10">3.6.1.-</ecNumber>
    </recommendedName>
</protein>
<dbReference type="PANTHER" id="PTHR32120:SF10">
    <property type="entry name" value="SMALL RIBOSOMAL SUBUNIT BIOGENESIS GTPASE RSGA"/>
    <property type="match status" value="1"/>
</dbReference>
<comment type="function">
    <text evidence="10">One of several proteins that assist in the late maturation steps of the functional core of the 30S ribosomal subunit. Helps release RbfA from mature subunits. May play a role in the assembly of ribosomal proteins into the subunit. Circularly permuted GTPase that catalyzes slow GTP hydrolysis, GTPase activity is stimulated by the 30S ribosomal subunit.</text>
</comment>
<keyword evidence="4 10" id="KW-0699">rRNA-binding</keyword>
<comment type="subcellular location">
    <subcellularLocation>
        <location evidence="10">Cytoplasm</location>
    </subcellularLocation>
</comment>
<feature type="binding site" evidence="10">
    <location>
        <position position="286"/>
    </location>
    <ligand>
        <name>Zn(2+)</name>
        <dbReference type="ChEBI" id="CHEBI:29105"/>
    </ligand>
</feature>
<evidence type="ECO:0000256" key="7">
    <source>
        <dbReference type="ARBA" id="ARBA00022833"/>
    </source>
</evidence>
<dbReference type="Pfam" id="PF03193">
    <property type="entry name" value="RsgA_GTPase"/>
    <property type="match status" value="1"/>
</dbReference>
<evidence type="ECO:0000256" key="9">
    <source>
        <dbReference type="ARBA" id="ARBA00023134"/>
    </source>
</evidence>
<keyword evidence="2 10" id="KW-0690">Ribosome biogenesis</keyword>
<keyword evidence="14" id="KW-1185">Reference proteome</keyword>
<dbReference type="InterPro" id="IPR004881">
    <property type="entry name" value="Ribosome_biogen_GTPase_RsgA"/>
</dbReference>
<dbReference type="GO" id="GO:0003924">
    <property type="term" value="F:GTPase activity"/>
    <property type="evidence" value="ECO:0007669"/>
    <property type="project" value="UniProtKB-UniRule"/>
</dbReference>
<dbReference type="Gene3D" id="1.10.40.50">
    <property type="entry name" value="Probable gtpase engc, domain 3"/>
    <property type="match status" value="1"/>
</dbReference>
<dbReference type="EMBL" id="CP017269">
    <property type="protein sequence ID" value="AOT70894.1"/>
    <property type="molecule type" value="Genomic_DNA"/>
</dbReference>
<feature type="binding site" evidence="10">
    <location>
        <position position="288"/>
    </location>
    <ligand>
        <name>Zn(2+)</name>
        <dbReference type="ChEBI" id="CHEBI:29105"/>
    </ligand>
</feature>
<dbReference type="HAMAP" id="MF_01820">
    <property type="entry name" value="GTPase_RsgA"/>
    <property type="match status" value="1"/>
</dbReference>
<dbReference type="InterPro" id="IPR027417">
    <property type="entry name" value="P-loop_NTPase"/>
</dbReference>
<evidence type="ECO:0000256" key="1">
    <source>
        <dbReference type="ARBA" id="ARBA00022490"/>
    </source>
</evidence>
<dbReference type="GO" id="GO:0019843">
    <property type="term" value="F:rRNA binding"/>
    <property type="evidence" value="ECO:0007669"/>
    <property type="project" value="UniProtKB-KW"/>
</dbReference>
<dbReference type="GO" id="GO:0005525">
    <property type="term" value="F:GTP binding"/>
    <property type="evidence" value="ECO:0007669"/>
    <property type="project" value="UniProtKB-UniRule"/>
</dbReference>
<reference evidence="13 14" key="1">
    <citation type="submission" date="2016-09" db="EMBL/GenBank/DDBJ databases">
        <title>Genomic analysis reveals versatility of anaerobic energy metabolism of Geosporobacter ferrireducens IRF9 of phylum Firmicutes.</title>
        <authorList>
            <person name="Kim S.-J."/>
        </authorList>
    </citation>
    <scope>NUCLEOTIDE SEQUENCE [LARGE SCALE GENOMIC DNA]</scope>
    <source>
        <strain evidence="13 14">IRF9</strain>
    </source>
</reference>
<keyword evidence="7 10" id="KW-0862">Zinc</keyword>
<dbReference type="AlphaFoldDB" id="A0A1D8GJ14"/>